<sequence>MQIKHQRCAHAQGSARVCSRASRVPAVVVRATASTATDKAQPDWTGDKLMSKVVNWMINTKPIFAVMKFGAKNAMKSTTLKAGIDWDGHVQKMQQTAELQQLCQEFSQQPHPGLQYPSYYTVPFHSYDDGNLNWQAAYEVEPASYAMALRTFKTETLTGEQAMLKLRKGINDEIQAYHAKHGVPAPSSILDIGCSTGISSRWYQAAWPDADITGLDLSPYFLAVAELEERRRVAAEPSSKRIKFVRGLAEATGYDDASWDMVVFSFIAHECPQAALAAFVKEARRIVKRGGVVCFVDNNPRSKTIQNLPPVLFTLMKSTEPWSDEYYSFDLEEALRQGGFDRVVTTEADHRHRTVFGIAV</sequence>
<gene>
    <name evidence="2" type="ORF">BQ4739_LOCUS3799</name>
</gene>
<organism evidence="2 3">
    <name type="scientific">Tetradesmus obliquus</name>
    <name type="common">Green alga</name>
    <name type="synonym">Acutodesmus obliquus</name>
    <dbReference type="NCBI Taxonomy" id="3088"/>
    <lineage>
        <taxon>Eukaryota</taxon>
        <taxon>Viridiplantae</taxon>
        <taxon>Chlorophyta</taxon>
        <taxon>core chlorophytes</taxon>
        <taxon>Chlorophyceae</taxon>
        <taxon>CS clade</taxon>
        <taxon>Sphaeropleales</taxon>
        <taxon>Scenedesmaceae</taxon>
        <taxon>Tetradesmus</taxon>
    </lineage>
</organism>
<dbReference type="EMBL" id="FNXT01000300">
    <property type="protein sequence ID" value="SZX63246.1"/>
    <property type="molecule type" value="Genomic_DNA"/>
</dbReference>
<dbReference type="InterPro" id="IPR013216">
    <property type="entry name" value="Methyltransf_11"/>
</dbReference>
<feature type="domain" description="Methyltransferase type 11" evidence="1">
    <location>
        <begin position="190"/>
        <end position="295"/>
    </location>
</feature>
<reference evidence="2 3" key="1">
    <citation type="submission" date="2016-10" db="EMBL/GenBank/DDBJ databases">
        <authorList>
            <person name="Cai Z."/>
        </authorList>
    </citation>
    <scope>NUCLEOTIDE SEQUENCE [LARGE SCALE GENOMIC DNA]</scope>
</reference>
<dbReference type="Proteomes" id="UP000256970">
    <property type="component" value="Unassembled WGS sequence"/>
</dbReference>
<protein>
    <recommendedName>
        <fullName evidence="1">Methyltransferase type 11 domain-containing protein</fullName>
    </recommendedName>
</protein>
<name>A0A383VFS7_TETOB</name>
<dbReference type="STRING" id="3088.A0A383VFS7"/>
<dbReference type="Gene3D" id="3.40.50.150">
    <property type="entry name" value="Vaccinia Virus protein VP39"/>
    <property type="match status" value="1"/>
</dbReference>
<evidence type="ECO:0000259" key="1">
    <source>
        <dbReference type="Pfam" id="PF08241"/>
    </source>
</evidence>
<evidence type="ECO:0000313" key="3">
    <source>
        <dbReference type="Proteomes" id="UP000256970"/>
    </source>
</evidence>
<accession>A0A383VFS7</accession>
<dbReference type="GO" id="GO:0008757">
    <property type="term" value="F:S-adenosylmethionine-dependent methyltransferase activity"/>
    <property type="evidence" value="ECO:0007669"/>
    <property type="project" value="InterPro"/>
</dbReference>
<dbReference type="CDD" id="cd02440">
    <property type="entry name" value="AdoMet_MTases"/>
    <property type="match status" value="1"/>
</dbReference>
<dbReference type="Pfam" id="PF08241">
    <property type="entry name" value="Methyltransf_11"/>
    <property type="match status" value="1"/>
</dbReference>
<dbReference type="InterPro" id="IPR050508">
    <property type="entry name" value="Methyltransf_Superfamily"/>
</dbReference>
<dbReference type="PANTHER" id="PTHR42912:SF80">
    <property type="entry name" value="METHYLTRANSFERASE DOMAIN-CONTAINING PROTEIN"/>
    <property type="match status" value="1"/>
</dbReference>
<dbReference type="InterPro" id="IPR029063">
    <property type="entry name" value="SAM-dependent_MTases_sf"/>
</dbReference>
<dbReference type="AlphaFoldDB" id="A0A383VFS7"/>
<proteinExistence type="predicted"/>
<dbReference type="SUPFAM" id="SSF53335">
    <property type="entry name" value="S-adenosyl-L-methionine-dependent methyltransferases"/>
    <property type="match status" value="1"/>
</dbReference>
<evidence type="ECO:0000313" key="2">
    <source>
        <dbReference type="EMBL" id="SZX63246.1"/>
    </source>
</evidence>
<dbReference type="PANTHER" id="PTHR42912">
    <property type="entry name" value="METHYLTRANSFERASE"/>
    <property type="match status" value="1"/>
</dbReference>
<keyword evidence="3" id="KW-1185">Reference proteome</keyword>